<dbReference type="FunFam" id="3.40.605.10:FF:000007">
    <property type="entry name" value="NAD/NADP-dependent betaine aldehyde dehydrogenase"/>
    <property type="match status" value="1"/>
</dbReference>
<evidence type="ECO:0000313" key="8">
    <source>
        <dbReference type="EMBL" id="QJY47493.1"/>
    </source>
</evidence>
<dbReference type="SUPFAM" id="SSF53720">
    <property type="entry name" value="ALDH-like"/>
    <property type="match status" value="1"/>
</dbReference>
<dbReference type="PANTHER" id="PTHR42804">
    <property type="entry name" value="ALDEHYDE DEHYDROGENASE"/>
    <property type="match status" value="1"/>
</dbReference>
<proteinExistence type="inferred from homology"/>
<feature type="domain" description="Aldehyde dehydrogenase" evidence="7">
    <location>
        <begin position="27"/>
        <end position="484"/>
    </location>
</feature>
<evidence type="ECO:0000256" key="2">
    <source>
        <dbReference type="ARBA" id="ARBA00023002"/>
    </source>
</evidence>
<dbReference type="InterPro" id="IPR016162">
    <property type="entry name" value="Ald_DH_N"/>
</dbReference>
<dbReference type="Gene3D" id="3.40.309.10">
    <property type="entry name" value="Aldehyde Dehydrogenase, Chain A, domain 2"/>
    <property type="match status" value="1"/>
</dbReference>
<comment type="catalytic activity">
    <reaction evidence="4">
        <text>an aldehyde + NAD(+) + H2O = a carboxylate + NADH + 2 H(+)</text>
        <dbReference type="Rhea" id="RHEA:16185"/>
        <dbReference type="ChEBI" id="CHEBI:15377"/>
        <dbReference type="ChEBI" id="CHEBI:15378"/>
        <dbReference type="ChEBI" id="CHEBI:17478"/>
        <dbReference type="ChEBI" id="CHEBI:29067"/>
        <dbReference type="ChEBI" id="CHEBI:57540"/>
        <dbReference type="ChEBI" id="CHEBI:57945"/>
        <dbReference type="EC" id="1.2.1.3"/>
    </reaction>
</comment>
<dbReference type="GO" id="GO:0004029">
    <property type="term" value="F:aldehyde dehydrogenase (NAD+) activity"/>
    <property type="evidence" value="ECO:0007669"/>
    <property type="project" value="UniProtKB-EC"/>
</dbReference>
<evidence type="ECO:0000313" key="9">
    <source>
        <dbReference type="Proteomes" id="UP000505377"/>
    </source>
</evidence>
<reference evidence="8 9" key="1">
    <citation type="submission" date="2020-05" db="EMBL/GenBank/DDBJ databases">
        <authorList>
            <person name="Mo P."/>
        </authorList>
    </citation>
    <scope>NUCLEOTIDE SEQUENCE [LARGE SCALE GENOMIC DNA]</scope>
    <source>
        <strain evidence="8 9">Gen01</strain>
    </source>
</reference>
<evidence type="ECO:0000256" key="6">
    <source>
        <dbReference type="RuleBase" id="RU003345"/>
    </source>
</evidence>
<dbReference type="InterPro" id="IPR016160">
    <property type="entry name" value="Ald_DH_CS_CYS"/>
</dbReference>
<dbReference type="EMBL" id="CP053564">
    <property type="protein sequence ID" value="QJY47493.1"/>
    <property type="molecule type" value="Genomic_DNA"/>
</dbReference>
<dbReference type="AlphaFoldDB" id="A0A6M6JK04"/>
<dbReference type="InterPro" id="IPR029510">
    <property type="entry name" value="Ald_DH_CS_GLU"/>
</dbReference>
<evidence type="ECO:0000256" key="3">
    <source>
        <dbReference type="ARBA" id="ARBA00024226"/>
    </source>
</evidence>
<dbReference type="RefSeq" id="WP_172160157.1">
    <property type="nucleotide sequence ID" value="NZ_CP053564.1"/>
</dbReference>
<dbReference type="Gene3D" id="3.40.605.10">
    <property type="entry name" value="Aldehyde Dehydrogenase, Chain A, domain 1"/>
    <property type="match status" value="1"/>
</dbReference>
<protein>
    <recommendedName>
        <fullName evidence="3">aldehyde dehydrogenase (NAD(+))</fullName>
        <ecNumber evidence="3">1.2.1.3</ecNumber>
    </recommendedName>
</protein>
<dbReference type="PANTHER" id="PTHR42804:SF1">
    <property type="entry name" value="ALDEHYDE DEHYDROGENASE-RELATED"/>
    <property type="match status" value="1"/>
</dbReference>
<gene>
    <name evidence="8" type="ORF">HOP40_18120</name>
</gene>
<evidence type="ECO:0000256" key="4">
    <source>
        <dbReference type="ARBA" id="ARBA00049194"/>
    </source>
</evidence>
<sequence>MTAGVGTRRPGADLVRDRTDHLIGGRWVRSAGEPVAVVDPATERVVAHVPAGTAAEATAAVDAAHAAWPAWAATAVAERVGYVRALAAALDAAAEEIGGVVATEVGMPWHLAVPAQVRMPAQVLRTTADLAEGYPWREPTSAGEVLRRPAGVVVAITPWNMPLHQIAAKIGPALVAGCTVVLKPSEVAPLCAYALAELVVAVGLPPGVVNVVSGTGPVVGEALVRDPRTAVVSFTGSVDAGARVAGLAAPGIKRVCLELGGKSANVLLDDAPLDVAVPSAVQQAFFNSGQACNALTRLVVPAALHDEVCERLVAAVGEIRTGDPFDASSDLGPLVSAAQRERVRGHVRRASADGARLLTGGPEAPDGLDVGYYYRPTVFTDVPPDLALAREEVFGPVLAVQVYGSGDAAAVALADSTDYGLAAGVWSADRERARAVGARIRAGQVKVNGVRTRDSLDAPFGGYGRSGLGRELGRYGIDEFVEITSLLG</sequence>
<dbReference type="PROSITE" id="PS00070">
    <property type="entry name" value="ALDEHYDE_DEHYDR_CYS"/>
    <property type="match status" value="1"/>
</dbReference>
<accession>A0A6M6JK04</accession>
<keyword evidence="9" id="KW-1185">Reference proteome</keyword>
<organism evidence="8 9">
    <name type="scientific">Pseudonocardia broussonetiae</name>
    <dbReference type="NCBI Taxonomy" id="2736640"/>
    <lineage>
        <taxon>Bacteria</taxon>
        <taxon>Bacillati</taxon>
        <taxon>Actinomycetota</taxon>
        <taxon>Actinomycetes</taxon>
        <taxon>Pseudonocardiales</taxon>
        <taxon>Pseudonocardiaceae</taxon>
        <taxon>Pseudonocardia</taxon>
    </lineage>
</organism>
<dbReference type="KEGG" id="pbro:HOP40_18120"/>
<dbReference type="InterPro" id="IPR016163">
    <property type="entry name" value="Ald_DH_C"/>
</dbReference>
<keyword evidence="2 6" id="KW-0560">Oxidoreductase</keyword>
<name>A0A6M6JK04_9PSEU</name>
<dbReference type="EC" id="1.2.1.3" evidence="3"/>
<dbReference type="PROSITE" id="PS00687">
    <property type="entry name" value="ALDEHYDE_DEHYDR_GLU"/>
    <property type="match status" value="1"/>
</dbReference>
<feature type="active site" evidence="5">
    <location>
        <position position="258"/>
    </location>
</feature>
<dbReference type="InterPro" id="IPR015590">
    <property type="entry name" value="Aldehyde_DH_dom"/>
</dbReference>
<comment type="similarity">
    <text evidence="1 6">Belongs to the aldehyde dehydrogenase family.</text>
</comment>
<evidence type="ECO:0000256" key="5">
    <source>
        <dbReference type="PROSITE-ProRule" id="PRU10007"/>
    </source>
</evidence>
<dbReference type="InterPro" id="IPR016161">
    <property type="entry name" value="Ald_DH/histidinol_DH"/>
</dbReference>
<evidence type="ECO:0000256" key="1">
    <source>
        <dbReference type="ARBA" id="ARBA00009986"/>
    </source>
</evidence>
<dbReference type="Pfam" id="PF00171">
    <property type="entry name" value="Aldedh"/>
    <property type="match status" value="1"/>
</dbReference>
<dbReference type="Proteomes" id="UP000505377">
    <property type="component" value="Chromosome"/>
</dbReference>
<evidence type="ECO:0000259" key="7">
    <source>
        <dbReference type="Pfam" id="PF00171"/>
    </source>
</evidence>